<dbReference type="RefSeq" id="WP_186918075.1">
    <property type="nucleotide sequence ID" value="NZ_JACOFZ010000026.1"/>
</dbReference>
<dbReference type="PANTHER" id="PTHR33795:SF1">
    <property type="entry name" value="INSERTION ELEMENT IS150 PROTEIN INSJ"/>
    <property type="match status" value="1"/>
</dbReference>
<dbReference type="SUPFAM" id="SSF48295">
    <property type="entry name" value="TrpR-like"/>
    <property type="match status" value="1"/>
</dbReference>
<comment type="caution">
    <text evidence="4">The sequence shown here is derived from an EMBL/GenBank/DDBJ whole genome shotgun (WGS) entry which is preliminary data.</text>
</comment>
<feature type="non-terminal residue" evidence="4">
    <location>
        <position position="1"/>
    </location>
</feature>
<feature type="region of interest" description="Disordered" evidence="2">
    <location>
        <begin position="47"/>
        <end position="76"/>
    </location>
</feature>
<accession>A0A923KVT5</accession>
<gene>
    <name evidence="4" type="ORF">H8K36_18880</name>
</gene>
<name>A0A923KVT5_9BURK</name>
<dbReference type="InterPro" id="IPR055247">
    <property type="entry name" value="InsJ-like_HTH"/>
</dbReference>
<sequence length="113" mass="13066">EFKLSVLRHLWDNALSYSQVATHFNIRNPGILAQWVRLYRHGGLGALEPRRKGRLPTMPTPSKKPSSNQEPATPSHEALLEELNYLRLENAYLKKLQALVQAKEKLARERKRK</sequence>
<evidence type="ECO:0000313" key="5">
    <source>
        <dbReference type="Proteomes" id="UP000627446"/>
    </source>
</evidence>
<evidence type="ECO:0000313" key="4">
    <source>
        <dbReference type="EMBL" id="MBC3883457.1"/>
    </source>
</evidence>
<dbReference type="EMBL" id="JACOFZ010000026">
    <property type="protein sequence ID" value="MBC3883457.1"/>
    <property type="molecule type" value="Genomic_DNA"/>
</dbReference>
<comment type="similarity">
    <text evidence="1">Belongs to the IS150/IS1296 orfA family.</text>
</comment>
<dbReference type="GO" id="GO:0043565">
    <property type="term" value="F:sequence-specific DNA binding"/>
    <property type="evidence" value="ECO:0007669"/>
    <property type="project" value="InterPro"/>
</dbReference>
<dbReference type="Proteomes" id="UP000627446">
    <property type="component" value="Unassembled WGS sequence"/>
</dbReference>
<dbReference type="InterPro" id="IPR010921">
    <property type="entry name" value="Trp_repressor/repl_initiator"/>
</dbReference>
<dbReference type="InterPro" id="IPR052057">
    <property type="entry name" value="IS150/IS1296_orfA-like"/>
</dbReference>
<protein>
    <submittedName>
        <fullName evidence="4">Transposase</fullName>
    </submittedName>
</protein>
<feature type="compositionally biased region" description="Low complexity" evidence="2">
    <location>
        <begin position="56"/>
        <end position="67"/>
    </location>
</feature>
<evidence type="ECO:0000259" key="3">
    <source>
        <dbReference type="Pfam" id="PF13518"/>
    </source>
</evidence>
<keyword evidence="5" id="KW-1185">Reference proteome</keyword>
<feature type="domain" description="Insertion element IS150 protein InsJ-like helix-turn-helix" evidence="3">
    <location>
        <begin position="2"/>
        <end position="54"/>
    </location>
</feature>
<dbReference type="Pfam" id="PF13518">
    <property type="entry name" value="HTH_28"/>
    <property type="match status" value="1"/>
</dbReference>
<evidence type="ECO:0000256" key="2">
    <source>
        <dbReference type="SAM" id="MobiDB-lite"/>
    </source>
</evidence>
<dbReference type="PANTHER" id="PTHR33795">
    <property type="entry name" value="INSERTION ELEMENT IS150 PROTEIN INSJ"/>
    <property type="match status" value="1"/>
</dbReference>
<evidence type="ECO:0000256" key="1">
    <source>
        <dbReference type="ARBA" id="ARBA00038232"/>
    </source>
</evidence>
<reference evidence="4" key="1">
    <citation type="submission" date="2020-08" db="EMBL/GenBank/DDBJ databases">
        <title>Novel species isolated from subtropical streams in China.</title>
        <authorList>
            <person name="Lu H."/>
        </authorList>
    </citation>
    <scope>NUCLEOTIDE SEQUENCE</scope>
    <source>
        <strain evidence="4">LX22W</strain>
    </source>
</reference>
<dbReference type="AlphaFoldDB" id="A0A923KVT5"/>
<organism evidence="4 5">
    <name type="scientific">Undibacterium nitidum</name>
    <dbReference type="NCBI Taxonomy" id="2762298"/>
    <lineage>
        <taxon>Bacteria</taxon>
        <taxon>Pseudomonadati</taxon>
        <taxon>Pseudomonadota</taxon>
        <taxon>Betaproteobacteria</taxon>
        <taxon>Burkholderiales</taxon>
        <taxon>Oxalobacteraceae</taxon>
        <taxon>Undibacterium</taxon>
    </lineage>
</organism>
<proteinExistence type="inferred from homology"/>